<dbReference type="Proteomes" id="UP000008022">
    <property type="component" value="Unassembled WGS sequence"/>
</dbReference>
<dbReference type="OMA" id="KARRLTC"/>
<organism evidence="2 3">
    <name type="scientific">Oryza rufipogon</name>
    <name type="common">Brownbeard rice</name>
    <name type="synonym">Asian wild rice</name>
    <dbReference type="NCBI Taxonomy" id="4529"/>
    <lineage>
        <taxon>Eukaryota</taxon>
        <taxon>Viridiplantae</taxon>
        <taxon>Streptophyta</taxon>
        <taxon>Embryophyta</taxon>
        <taxon>Tracheophyta</taxon>
        <taxon>Spermatophyta</taxon>
        <taxon>Magnoliopsida</taxon>
        <taxon>Liliopsida</taxon>
        <taxon>Poales</taxon>
        <taxon>Poaceae</taxon>
        <taxon>BOP clade</taxon>
        <taxon>Oryzoideae</taxon>
        <taxon>Oryzeae</taxon>
        <taxon>Oryzinae</taxon>
        <taxon>Oryza</taxon>
    </lineage>
</organism>
<name>A0A0E0PLH9_ORYRU</name>
<feature type="compositionally biased region" description="Low complexity" evidence="1">
    <location>
        <begin position="36"/>
        <end position="54"/>
    </location>
</feature>
<dbReference type="AlphaFoldDB" id="A0A0E0PLH9"/>
<dbReference type="EnsemblPlants" id="ORUFI05G14840.1">
    <property type="protein sequence ID" value="ORUFI05G14840.1"/>
    <property type="gene ID" value="ORUFI05G14840"/>
</dbReference>
<reference evidence="3" key="1">
    <citation type="submission" date="2013-06" db="EMBL/GenBank/DDBJ databases">
        <authorList>
            <person name="Zhao Q."/>
        </authorList>
    </citation>
    <scope>NUCLEOTIDE SEQUENCE</scope>
    <source>
        <strain evidence="3">cv. W1943</strain>
    </source>
</reference>
<feature type="region of interest" description="Disordered" evidence="1">
    <location>
        <begin position="99"/>
        <end position="122"/>
    </location>
</feature>
<evidence type="ECO:0000256" key="1">
    <source>
        <dbReference type="SAM" id="MobiDB-lite"/>
    </source>
</evidence>
<feature type="region of interest" description="Disordered" evidence="1">
    <location>
        <begin position="36"/>
        <end position="77"/>
    </location>
</feature>
<sequence>MAMKESTERCRDIVRPSPNLQCSGWLDRQLAAAQGAAAPAASCEARGIPAAAAAGEEERHQQQQQQPGGTFEFNLPGHGNVKASWSVADDEESRWLDRLAADAESSSSSSSASAAGGGGGHRIPFGDDSVKFGSDAYEFIADLLRQGTDDGEGEKPTGYWEKVDEEGSRMLDRIAANARHRAEANGDDDSIGGFVHNVFSGKSKQHGEEPSHVESDKEFSNMLIRGVNCQLLSRKLEGSLSTKARRLTCISLKV</sequence>
<protein>
    <submittedName>
        <fullName evidence="2">Uncharacterized protein</fullName>
    </submittedName>
</protein>
<keyword evidence="3" id="KW-1185">Reference proteome</keyword>
<evidence type="ECO:0000313" key="3">
    <source>
        <dbReference type="Proteomes" id="UP000008022"/>
    </source>
</evidence>
<evidence type="ECO:0000313" key="2">
    <source>
        <dbReference type="EnsemblPlants" id="ORUFI05G14840.1"/>
    </source>
</evidence>
<proteinExistence type="predicted"/>
<reference evidence="2" key="2">
    <citation type="submission" date="2015-06" db="UniProtKB">
        <authorList>
            <consortium name="EnsemblPlants"/>
        </authorList>
    </citation>
    <scope>IDENTIFICATION</scope>
</reference>
<dbReference type="Gramene" id="ORUFI05G14840.1">
    <property type="protein sequence ID" value="ORUFI05G14840.1"/>
    <property type="gene ID" value="ORUFI05G14840"/>
</dbReference>
<accession>A0A0E0PLH9</accession>
<feature type="compositionally biased region" description="Low complexity" evidence="1">
    <location>
        <begin position="102"/>
        <end position="114"/>
    </location>
</feature>
<dbReference type="HOGENOM" id="CLU_1153239_0_0_1"/>